<evidence type="ECO:0000256" key="5">
    <source>
        <dbReference type="ARBA" id="ARBA00023235"/>
    </source>
</evidence>
<comment type="caution">
    <text evidence="8">The sequence shown here is derived from an EMBL/GenBank/DDBJ whole genome shotgun (WGS) entry which is preliminary data.</text>
</comment>
<dbReference type="PANTHER" id="PTHR47245:SF1">
    <property type="entry name" value="FOLDASE PROTEIN PRSA"/>
    <property type="match status" value="1"/>
</dbReference>
<dbReference type="PROSITE" id="PS50198">
    <property type="entry name" value="PPIC_PPIASE_2"/>
    <property type="match status" value="1"/>
</dbReference>
<dbReference type="InterPro" id="IPR000297">
    <property type="entry name" value="PPIase_PpiC"/>
</dbReference>
<proteinExistence type="predicted"/>
<dbReference type="EC" id="5.2.1.8" evidence="2"/>
<dbReference type="Gene3D" id="1.10.4030.10">
    <property type="entry name" value="Porin chaperone SurA, peptide-binding domain"/>
    <property type="match status" value="1"/>
</dbReference>
<dbReference type="SUPFAM" id="SSF54534">
    <property type="entry name" value="FKBP-like"/>
    <property type="match status" value="1"/>
</dbReference>
<dbReference type="GO" id="GO:0003755">
    <property type="term" value="F:peptidyl-prolyl cis-trans isomerase activity"/>
    <property type="evidence" value="ECO:0007669"/>
    <property type="project" value="UniProtKB-KW"/>
</dbReference>
<dbReference type="PANTHER" id="PTHR47245">
    <property type="entry name" value="PEPTIDYLPROLYL ISOMERASE"/>
    <property type="match status" value="1"/>
</dbReference>
<dbReference type="InterPro" id="IPR050245">
    <property type="entry name" value="PrsA_foldase"/>
</dbReference>
<evidence type="ECO:0000256" key="3">
    <source>
        <dbReference type="ARBA" id="ARBA00022729"/>
    </source>
</evidence>
<dbReference type="EMBL" id="JHEG02000001">
    <property type="protein sequence ID" value="KIE13993.1"/>
    <property type="molecule type" value="Genomic_DNA"/>
</dbReference>
<evidence type="ECO:0000313" key="8">
    <source>
        <dbReference type="EMBL" id="KIE13993.1"/>
    </source>
</evidence>
<dbReference type="Pfam" id="PF00639">
    <property type="entry name" value="Rotamase"/>
    <property type="match status" value="1"/>
</dbReference>
<feature type="domain" description="PpiC" evidence="7">
    <location>
        <begin position="93"/>
        <end position="208"/>
    </location>
</feature>
<keyword evidence="4 6" id="KW-0697">Rotamase</keyword>
<name>A0A0C1REI1_9CYAN</name>
<dbReference type="InterPro" id="IPR046357">
    <property type="entry name" value="PPIase_dom_sf"/>
</dbReference>
<dbReference type="Gene3D" id="3.10.50.40">
    <property type="match status" value="1"/>
</dbReference>
<reference evidence="8" key="1">
    <citation type="journal article" date="2015" name="Genome Announc.">
        <title>Draft Genome Sequence of Tolypothrix boutellei Strain VB521301.</title>
        <authorList>
            <person name="Chandrababunaidu M.M."/>
            <person name="Singh D."/>
            <person name="Sen D."/>
            <person name="Bhan S."/>
            <person name="Das S."/>
            <person name="Gupta A."/>
            <person name="Adhikary S.P."/>
            <person name="Tripathy S."/>
        </authorList>
    </citation>
    <scope>NUCLEOTIDE SEQUENCE</scope>
    <source>
        <strain evidence="8">VB521301</strain>
    </source>
</reference>
<keyword evidence="5 6" id="KW-0413">Isomerase</keyword>
<dbReference type="OrthoDB" id="530022at2"/>
<gene>
    <name evidence="8" type="ORF">DA73_0201245</name>
</gene>
<sequence>MLKVLTVSSDEIVYQIKLYCQISSVVEGILTRKIIARAALEAGIKVEASELQQAADGLRLMNKLTSADATWSWLQKHSLSLDEFEELVYATVISSKLAQHLFVEKVEPFFVEHQLNYAQVIMYEVVLDDFDLAMELFYALAEGEMSFHEVAHQYIQDTELRRKGGYRGILHRTDLRPEISATVFAATPPQIVKPILTSIGAHLILVEELIEPQLDEMLRLKILSDLFSEWLQRQIEQVEIVTNLA</sequence>
<evidence type="ECO:0000259" key="7">
    <source>
        <dbReference type="PROSITE" id="PS50198"/>
    </source>
</evidence>
<keyword evidence="3" id="KW-0732">Signal</keyword>
<dbReference type="AlphaFoldDB" id="A0A0C1REI1"/>
<evidence type="ECO:0000256" key="2">
    <source>
        <dbReference type="ARBA" id="ARBA00013194"/>
    </source>
</evidence>
<dbReference type="SUPFAM" id="SSF109998">
    <property type="entry name" value="Triger factor/SurA peptide-binding domain-like"/>
    <property type="match status" value="1"/>
</dbReference>
<protein>
    <recommendedName>
        <fullName evidence="2">peptidylprolyl isomerase</fullName>
        <ecNumber evidence="2">5.2.1.8</ecNumber>
    </recommendedName>
</protein>
<organism evidence="8">
    <name type="scientific">Tolypothrix bouteillei VB521301</name>
    <dbReference type="NCBI Taxonomy" id="1479485"/>
    <lineage>
        <taxon>Bacteria</taxon>
        <taxon>Bacillati</taxon>
        <taxon>Cyanobacteriota</taxon>
        <taxon>Cyanophyceae</taxon>
        <taxon>Nostocales</taxon>
        <taxon>Tolypothrichaceae</taxon>
        <taxon>Tolypothrix</taxon>
    </lineage>
</organism>
<evidence type="ECO:0000256" key="1">
    <source>
        <dbReference type="ARBA" id="ARBA00000971"/>
    </source>
</evidence>
<evidence type="ECO:0000256" key="6">
    <source>
        <dbReference type="PROSITE-ProRule" id="PRU00278"/>
    </source>
</evidence>
<evidence type="ECO:0000256" key="4">
    <source>
        <dbReference type="ARBA" id="ARBA00023110"/>
    </source>
</evidence>
<accession>A0A0C1REI1</accession>
<comment type="catalytic activity">
    <reaction evidence="1">
        <text>[protein]-peptidylproline (omega=180) = [protein]-peptidylproline (omega=0)</text>
        <dbReference type="Rhea" id="RHEA:16237"/>
        <dbReference type="Rhea" id="RHEA-COMP:10747"/>
        <dbReference type="Rhea" id="RHEA-COMP:10748"/>
        <dbReference type="ChEBI" id="CHEBI:83833"/>
        <dbReference type="ChEBI" id="CHEBI:83834"/>
        <dbReference type="EC" id="5.2.1.8"/>
    </reaction>
</comment>
<dbReference type="InterPro" id="IPR027304">
    <property type="entry name" value="Trigger_fact/SurA_dom_sf"/>
</dbReference>
<dbReference type="STRING" id="1479485.DA73_0201245"/>